<accession>A0A6H5J6A0</accession>
<organism evidence="1 2">
    <name type="scientific">Trichogramma brassicae</name>
    <dbReference type="NCBI Taxonomy" id="86971"/>
    <lineage>
        <taxon>Eukaryota</taxon>
        <taxon>Metazoa</taxon>
        <taxon>Ecdysozoa</taxon>
        <taxon>Arthropoda</taxon>
        <taxon>Hexapoda</taxon>
        <taxon>Insecta</taxon>
        <taxon>Pterygota</taxon>
        <taxon>Neoptera</taxon>
        <taxon>Endopterygota</taxon>
        <taxon>Hymenoptera</taxon>
        <taxon>Apocrita</taxon>
        <taxon>Proctotrupomorpha</taxon>
        <taxon>Chalcidoidea</taxon>
        <taxon>Trichogrammatidae</taxon>
        <taxon>Trichogramma</taxon>
    </lineage>
</organism>
<name>A0A6H5J6A0_9HYME</name>
<proteinExistence type="predicted"/>
<evidence type="ECO:0000313" key="2">
    <source>
        <dbReference type="Proteomes" id="UP000479190"/>
    </source>
</evidence>
<sequence length="169" mass="20339">MLEGKRSRLMTNELRDTACSRAKLQPHISHVYTYACTRWRAVHPPCLRSTRAYSKIKCPSATYSFQNSWTAWRDRYQQLLEMRKLKRVQEALYEGKHIKRKYKPHRERDFMRCIYIPRAERYRICVYKSVRMLVRVSHLGAIGAHARANRVSFQFEHSARLMSFRKNKK</sequence>
<dbReference type="Proteomes" id="UP000479190">
    <property type="component" value="Unassembled WGS sequence"/>
</dbReference>
<gene>
    <name evidence="1" type="ORF">TBRA_LOCUS16563</name>
</gene>
<protein>
    <submittedName>
        <fullName evidence="1">Uncharacterized protein</fullName>
    </submittedName>
</protein>
<dbReference type="AlphaFoldDB" id="A0A6H5J6A0"/>
<keyword evidence="2" id="KW-1185">Reference proteome</keyword>
<reference evidence="1 2" key="1">
    <citation type="submission" date="2020-02" db="EMBL/GenBank/DDBJ databases">
        <authorList>
            <person name="Ferguson B K."/>
        </authorList>
    </citation>
    <scope>NUCLEOTIDE SEQUENCE [LARGE SCALE GENOMIC DNA]</scope>
</reference>
<dbReference type="EMBL" id="CADCXV010001516">
    <property type="protein sequence ID" value="CAB0045006.1"/>
    <property type="molecule type" value="Genomic_DNA"/>
</dbReference>
<evidence type="ECO:0000313" key="1">
    <source>
        <dbReference type="EMBL" id="CAB0045006.1"/>
    </source>
</evidence>